<evidence type="ECO:0000313" key="3">
    <source>
        <dbReference type="Proteomes" id="UP000799118"/>
    </source>
</evidence>
<sequence>MEENGFTPRTWVVSGGQSHRDASWVFKKDGKPIVNPDIDEQAQLEGNRRVAGSENSSSADLPHHFLFEREAPSDAWVFKPAFGSSGIHSQYASSSSDFPVHDLDELLLDGGSTFRNGSGVTIFVSRLVLRKDRDIVIFHLSPASKEQVRELSRRVRIKRQEMEAERQGRQGLADGLTDGLTDGQESSHTNAQPSLRSASEDLLRPSQDLTEVPRQSISDSSTIDEREVERGSSLRTLRYGSHGELMFAPWDSSQPRAPMDLQLSSSSPQTFPSPPGTFSGEFLVYSHPDSGSDEPRQSYVFYPADHSDLEQDLNVDIAGLPNTMLKFTFKILCESDTWMFVPAGDDEHANIDGLPLTTRLPTGTRSIAGVLFRASIDDTGKITLVRLPLKSSLKAGLRASIEWYIQGQPGGTNIIPQVAVSDQSNRKVMFRSMDVRVPSSYR</sequence>
<proteinExistence type="predicted"/>
<feature type="compositionally biased region" description="Polar residues" evidence="1">
    <location>
        <begin position="183"/>
        <end position="197"/>
    </location>
</feature>
<keyword evidence="3" id="KW-1185">Reference proteome</keyword>
<dbReference type="EMBL" id="ML769491">
    <property type="protein sequence ID" value="KAE9397884.1"/>
    <property type="molecule type" value="Genomic_DNA"/>
</dbReference>
<feature type="compositionally biased region" description="Polar residues" evidence="1">
    <location>
        <begin position="207"/>
        <end position="221"/>
    </location>
</feature>
<dbReference type="AlphaFoldDB" id="A0A6A4HLD3"/>
<name>A0A6A4HLD3_9AGAR</name>
<feature type="compositionally biased region" description="Basic and acidic residues" evidence="1">
    <location>
        <begin position="223"/>
        <end position="232"/>
    </location>
</feature>
<reference evidence="2" key="1">
    <citation type="journal article" date="2019" name="Environ. Microbiol.">
        <title>Fungal ecological strategies reflected in gene transcription - a case study of two litter decomposers.</title>
        <authorList>
            <person name="Barbi F."/>
            <person name="Kohler A."/>
            <person name="Barry K."/>
            <person name="Baskaran P."/>
            <person name="Daum C."/>
            <person name="Fauchery L."/>
            <person name="Ihrmark K."/>
            <person name="Kuo A."/>
            <person name="LaButti K."/>
            <person name="Lipzen A."/>
            <person name="Morin E."/>
            <person name="Grigoriev I.V."/>
            <person name="Henrissat B."/>
            <person name="Lindahl B."/>
            <person name="Martin F."/>
        </authorList>
    </citation>
    <scope>NUCLEOTIDE SEQUENCE</scope>
    <source>
        <strain evidence="2">JB14</strain>
    </source>
</reference>
<feature type="region of interest" description="Disordered" evidence="1">
    <location>
        <begin position="161"/>
        <end position="235"/>
    </location>
</feature>
<organism evidence="2 3">
    <name type="scientific">Gymnopus androsaceus JB14</name>
    <dbReference type="NCBI Taxonomy" id="1447944"/>
    <lineage>
        <taxon>Eukaryota</taxon>
        <taxon>Fungi</taxon>
        <taxon>Dikarya</taxon>
        <taxon>Basidiomycota</taxon>
        <taxon>Agaricomycotina</taxon>
        <taxon>Agaricomycetes</taxon>
        <taxon>Agaricomycetidae</taxon>
        <taxon>Agaricales</taxon>
        <taxon>Marasmiineae</taxon>
        <taxon>Omphalotaceae</taxon>
        <taxon>Gymnopus</taxon>
    </lineage>
</organism>
<evidence type="ECO:0000256" key="1">
    <source>
        <dbReference type="SAM" id="MobiDB-lite"/>
    </source>
</evidence>
<evidence type="ECO:0000313" key="2">
    <source>
        <dbReference type="EMBL" id="KAE9397884.1"/>
    </source>
</evidence>
<dbReference type="Proteomes" id="UP000799118">
    <property type="component" value="Unassembled WGS sequence"/>
</dbReference>
<accession>A0A6A4HLD3</accession>
<dbReference type="OrthoDB" id="2958245at2759"/>
<gene>
    <name evidence="2" type="ORF">BT96DRAFT_50960</name>
</gene>
<protein>
    <submittedName>
        <fullName evidence="2">Uncharacterized protein</fullName>
    </submittedName>
</protein>